<accession>A0AAW1L331</accession>
<organism evidence="2 3">
    <name type="scientific">Saponaria officinalis</name>
    <name type="common">Common soapwort</name>
    <name type="synonym">Lychnis saponaria</name>
    <dbReference type="NCBI Taxonomy" id="3572"/>
    <lineage>
        <taxon>Eukaryota</taxon>
        <taxon>Viridiplantae</taxon>
        <taxon>Streptophyta</taxon>
        <taxon>Embryophyta</taxon>
        <taxon>Tracheophyta</taxon>
        <taxon>Spermatophyta</taxon>
        <taxon>Magnoliopsida</taxon>
        <taxon>eudicotyledons</taxon>
        <taxon>Gunneridae</taxon>
        <taxon>Pentapetalae</taxon>
        <taxon>Caryophyllales</taxon>
        <taxon>Caryophyllaceae</taxon>
        <taxon>Caryophylleae</taxon>
        <taxon>Saponaria</taxon>
    </lineage>
</organism>
<dbReference type="PANTHER" id="PTHR34222">
    <property type="entry name" value="GAG_PRE-INTEGRS DOMAIN-CONTAINING PROTEIN"/>
    <property type="match status" value="1"/>
</dbReference>
<sequence length="609" mass="68538">MCCVTHTQLQVSDTAVLAYEKAAEILLRSDEEIDRPELLSLLQMHHASFSVYVIRRMHQNNVSSANLEAALRCFQDLILKDQGHPSALINYAAIILCKYGSAVAVKEAQLTCTQTKEWKREMEICIASKRKMPLLTGRVTRSTTDPVKAAAWDACNNLIISWLLGSMDPLIRKSVMYYTNCKTIWDDLEARFTKSNGAQKFRLNKATYETSQNKRAVAEYYTELKMLWDELEALNEYPVITSFPQELQAYEKAVAKQNEERRLFQFLNGLDQEYSILRSNMLMMNPLPTVEAACAYIQQEEDMNKIGGQAAMEIEGSAFHTKGEHNYACSICKMDNHSEENCWKKVGYPPGHPKNIFNSGNKGFQNRSKRSSNAAYSHCDEGDITAALHKATKHLENLLRTVPGSSSQGQDIDEEIDQTFAGMIACNLVNMPRSSWIVDSGASDHMVTTIEGLKHVTNLKNKPRITLPNGETTSVTHVGTMKLENGLILPRVLVVPEFHQNLLSVQRLTSDNNCAVTFLKDSCLVQDLKTKDIKKLGKTSNGLYYLDLKKVEMEYKTSSKLSFANNLCSKSVSSDEWCHDTMNKTCNLTTDLSCNEVYSLNAKSPNYSI</sequence>
<proteinExistence type="predicted"/>
<comment type="caution">
    <text evidence="2">The sequence shown here is derived from an EMBL/GenBank/DDBJ whole genome shotgun (WGS) entry which is preliminary data.</text>
</comment>
<evidence type="ECO:0000313" key="3">
    <source>
        <dbReference type="Proteomes" id="UP001443914"/>
    </source>
</evidence>
<gene>
    <name evidence="2" type="ORF">RND81_05G223900</name>
</gene>
<reference evidence="2" key="1">
    <citation type="submission" date="2024-03" db="EMBL/GenBank/DDBJ databases">
        <title>WGS assembly of Saponaria officinalis var. Norfolk2.</title>
        <authorList>
            <person name="Jenkins J."/>
            <person name="Shu S."/>
            <person name="Grimwood J."/>
            <person name="Barry K."/>
            <person name="Goodstein D."/>
            <person name="Schmutz J."/>
            <person name="Leebens-Mack J."/>
            <person name="Osbourn A."/>
        </authorList>
    </citation>
    <scope>NUCLEOTIDE SEQUENCE [LARGE SCALE GENOMIC DNA]</scope>
    <source>
        <strain evidence="2">JIC</strain>
    </source>
</reference>
<protein>
    <recommendedName>
        <fullName evidence="1">Retrovirus-related Pol polyprotein from transposon TNT 1-94-like beta-barrel domain-containing protein</fullName>
    </recommendedName>
</protein>
<feature type="domain" description="Retrovirus-related Pol polyprotein from transposon TNT 1-94-like beta-barrel" evidence="1">
    <location>
        <begin position="436"/>
        <end position="511"/>
    </location>
</feature>
<dbReference type="InterPro" id="IPR054722">
    <property type="entry name" value="PolX-like_BBD"/>
</dbReference>
<evidence type="ECO:0000313" key="2">
    <source>
        <dbReference type="EMBL" id="KAK9726569.1"/>
    </source>
</evidence>
<dbReference type="AlphaFoldDB" id="A0AAW1L331"/>
<name>A0AAW1L331_SAPOF</name>
<dbReference type="EMBL" id="JBDFQZ010000005">
    <property type="protein sequence ID" value="KAK9726569.1"/>
    <property type="molecule type" value="Genomic_DNA"/>
</dbReference>
<evidence type="ECO:0000259" key="1">
    <source>
        <dbReference type="Pfam" id="PF22936"/>
    </source>
</evidence>
<keyword evidence="3" id="KW-1185">Reference proteome</keyword>
<dbReference type="Pfam" id="PF22936">
    <property type="entry name" value="Pol_BBD"/>
    <property type="match status" value="1"/>
</dbReference>
<dbReference type="PANTHER" id="PTHR34222:SF97">
    <property type="entry name" value="CATALYTIC REGION, PUTATIVE-RELATED"/>
    <property type="match status" value="1"/>
</dbReference>
<dbReference type="Proteomes" id="UP001443914">
    <property type="component" value="Unassembled WGS sequence"/>
</dbReference>